<keyword evidence="6" id="KW-0735">Signal-anchor</keyword>
<accession>A0AAD4QYA1</accession>
<evidence type="ECO:0000256" key="8">
    <source>
        <dbReference type="ARBA" id="ARBA00023034"/>
    </source>
</evidence>
<dbReference type="PANTHER" id="PTHR11214:SF314">
    <property type="entry name" value="HEXOSYLTRANSFERASE"/>
    <property type="match status" value="1"/>
</dbReference>
<dbReference type="Proteomes" id="UP001201812">
    <property type="component" value="Unassembled WGS sequence"/>
</dbReference>
<keyword evidence="7" id="KW-1133">Transmembrane helix</keyword>
<dbReference type="GO" id="GO:0000139">
    <property type="term" value="C:Golgi membrane"/>
    <property type="evidence" value="ECO:0007669"/>
    <property type="project" value="UniProtKB-SubCell"/>
</dbReference>
<keyword evidence="12" id="KW-1185">Reference proteome</keyword>
<protein>
    <recommendedName>
        <fullName evidence="10">Hexosyltransferase</fullName>
        <ecNumber evidence="10">2.4.1.-</ecNumber>
    </recommendedName>
</protein>
<proteinExistence type="inferred from homology"/>
<dbReference type="AlphaFoldDB" id="A0AAD4QYA1"/>
<comment type="subcellular location">
    <subcellularLocation>
        <location evidence="1 10">Golgi apparatus membrane</location>
        <topology evidence="1 10">Single-pass type II membrane protein</topology>
    </subcellularLocation>
</comment>
<evidence type="ECO:0000256" key="3">
    <source>
        <dbReference type="ARBA" id="ARBA00022676"/>
    </source>
</evidence>
<organism evidence="11 12">
    <name type="scientific">Ditylenchus destructor</name>
    <dbReference type="NCBI Taxonomy" id="166010"/>
    <lineage>
        <taxon>Eukaryota</taxon>
        <taxon>Metazoa</taxon>
        <taxon>Ecdysozoa</taxon>
        <taxon>Nematoda</taxon>
        <taxon>Chromadorea</taxon>
        <taxon>Rhabditida</taxon>
        <taxon>Tylenchina</taxon>
        <taxon>Tylenchomorpha</taxon>
        <taxon>Sphaerularioidea</taxon>
        <taxon>Anguinidae</taxon>
        <taxon>Anguininae</taxon>
        <taxon>Ditylenchus</taxon>
    </lineage>
</organism>
<evidence type="ECO:0000313" key="11">
    <source>
        <dbReference type="EMBL" id="KAI1709326.1"/>
    </source>
</evidence>
<dbReference type="Gene3D" id="3.90.550.50">
    <property type="match status" value="1"/>
</dbReference>
<comment type="caution">
    <text evidence="11">The sequence shown here is derived from an EMBL/GenBank/DDBJ whole genome shotgun (WGS) entry which is preliminary data.</text>
</comment>
<gene>
    <name evidence="11" type="ORF">DdX_11399</name>
</gene>
<keyword evidence="8 10" id="KW-0333">Golgi apparatus</keyword>
<dbReference type="GO" id="GO:0016758">
    <property type="term" value="F:hexosyltransferase activity"/>
    <property type="evidence" value="ECO:0007669"/>
    <property type="project" value="InterPro"/>
</dbReference>
<evidence type="ECO:0000256" key="9">
    <source>
        <dbReference type="ARBA" id="ARBA00023136"/>
    </source>
</evidence>
<keyword evidence="9" id="KW-0472">Membrane</keyword>
<sequence>MTEPLRPDICRNINVFVFIPTRPNACSLRSVIRKTWAQNPPSDVLIRFVIGRPQKNGSLSKEHKRYGDMIFYDLDDTYRNLYLKIYAGFQWQQTFCPNAKFVMKIDDDMIADIHRLKYWINKKMTPLTNKYRAIIFGTMFHRMQPIRNKNSKYFISHSDYSPEVYPPYQSGPCYILSSDAVAAITKYSHKAKAFEIEDALYTGVIADIAGIRRENLWRHFRTTGKFQQKEDCDERKVPLVLTAGSSRDLDNYRQNFAYLTSIDCQ</sequence>
<evidence type="ECO:0000313" key="12">
    <source>
        <dbReference type="Proteomes" id="UP001201812"/>
    </source>
</evidence>
<dbReference type="InterPro" id="IPR002659">
    <property type="entry name" value="Glyco_trans_31"/>
</dbReference>
<comment type="similarity">
    <text evidence="2 10">Belongs to the glycosyltransferase 31 family.</text>
</comment>
<evidence type="ECO:0000256" key="2">
    <source>
        <dbReference type="ARBA" id="ARBA00008661"/>
    </source>
</evidence>
<dbReference type="Pfam" id="PF01762">
    <property type="entry name" value="Galactosyl_T"/>
    <property type="match status" value="1"/>
</dbReference>
<keyword evidence="5" id="KW-0812">Transmembrane</keyword>
<evidence type="ECO:0000256" key="10">
    <source>
        <dbReference type="RuleBase" id="RU363063"/>
    </source>
</evidence>
<evidence type="ECO:0000256" key="4">
    <source>
        <dbReference type="ARBA" id="ARBA00022679"/>
    </source>
</evidence>
<dbReference type="EMBL" id="JAKKPZ010000031">
    <property type="protein sequence ID" value="KAI1709326.1"/>
    <property type="molecule type" value="Genomic_DNA"/>
</dbReference>
<keyword evidence="4" id="KW-0808">Transferase</keyword>
<dbReference type="PANTHER" id="PTHR11214">
    <property type="entry name" value="BETA-1,3-N-ACETYLGLUCOSAMINYLTRANSFERASE"/>
    <property type="match status" value="1"/>
</dbReference>
<evidence type="ECO:0000256" key="5">
    <source>
        <dbReference type="ARBA" id="ARBA00022692"/>
    </source>
</evidence>
<keyword evidence="3 10" id="KW-0328">Glycosyltransferase</keyword>
<dbReference type="EC" id="2.4.1.-" evidence="10"/>
<evidence type="ECO:0000256" key="1">
    <source>
        <dbReference type="ARBA" id="ARBA00004323"/>
    </source>
</evidence>
<reference evidence="11" key="1">
    <citation type="submission" date="2022-01" db="EMBL/GenBank/DDBJ databases">
        <title>Genome Sequence Resource for Two Populations of Ditylenchus destructor, the Migratory Endoparasitic Phytonematode.</title>
        <authorList>
            <person name="Zhang H."/>
            <person name="Lin R."/>
            <person name="Xie B."/>
        </authorList>
    </citation>
    <scope>NUCLEOTIDE SEQUENCE</scope>
    <source>
        <strain evidence="11">BazhouSP</strain>
    </source>
</reference>
<dbReference type="GO" id="GO:0006493">
    <property type="term" value="P:protein O-linked glycosylation"/>
    <property type="evidence" value="ECO:0007669"/>
    <property type="project" value="TreeGrafter"/>
</dbReference>
<evidence type="ECO:0000256" key="7">
    <source>
        <dbReference type="ARBA" id="ARBA00022989"/>
    </source>
</evidence>
<evidence type="ECO:0000256" key="6">
    <source>
        <dbReference type="ARBA" id="ARBA00022968"/>
    </source>
</evidence>
<name>A0AAD4QYA1_9BILA</name>